<dbReference type="Gene3D" id="3.40.50.300">
    <property type="entry name" value="P-loop containing nucleotide triphosphate hydrolases"/>
    <property type="match status" value="2"/>
</dbReference>
<keyword evidence="1" id="KW-0175">Coiled coil</keyword>
<dbReference type="PATRIC" id="fig|1423812.3.peg.2101"/>
<evidence type="ECO:0000259" key="2">
    <source>
        <dbReference type="Pfam" id="PF13538"/>
    </source>
</evidence>
<dbReference type="GO" id="GO:0003677">
    <property type="term" value="F:DNA binding"/>
    <property type="evidence" value="ECO:0007669"/>
    <property type="project" value="InterPro"/>
</dbReference>
<dbReference type="PANTHER" id="PTHR11070">
    <property type="entry name" value="UVRD / RECB / PCRA DNA HELICASE FAMILY MEMBER"/>
    <property type="match status" value="1"/>
</dbReference>
<dbReference type="SUPFAM" id="SSF52540">
    <property type="entry name" value="P-loop containing nucleoside triphosphate hydrolases"/>
    <property type="match status" value="1"/>
</dbReference>
<keyword evidence="4" id="KW-1185">Reference proteome</keyword>
<feature type="coiled-coil region" evidence="1">
    <location>
        <begin position="655"/>
        <end position="682"/>
    </location>
</feature>
<dbReference type="InterPro" id="IPR027785">
    <property type="entry name" value="UvrD-like_helicase_C"/>
</dbReference>
<dbReference type="InterPro" id="IPR000212">
    <property type="entry name" value="DNA_helicase_UvrD/REP"/>
</dbReference>
<evidence type="ECO:0000313" key="3">
    <source>
        <dbReference type="EMBL" id="KRL38359.1"/>
    </source>
</evidence>
<gene>
    <name evidence="3" type="ORF">FD20_GL001980</name>
</gene>
<proteinExistence type="predicted"/>
<protein>
    <recommendedName>
        <fullName evidence="2">UvrD-like helicase C-terminal domain-containing protein</fullName>
    </recommendedName>
</protein>
<accession>A0A0R1Q0W7</accession>
<sequence>MENNVNILSDKFYDEKQIQVQVLVKKLAAFFKDSDKQAVINYDYMLKGELDSGNMNPDVLIISPIYGLIIIDSFLPNVNRDQQLDKKLDRLLEKENVIFGNLIKRGDKSIKGRRRELKINLDSILYAPNLDNLGNVDGEQIVHSASDLIKKIKKENRYTQMDKLQLKSVTNIIDYAGGMLKPEPRQVKKNDTKGFLLNKVEEEISSFDEEQHRAALSEVNGPQRIRGLAGSGKTVILCMKVATMHAKYPEKKILYTFMTKSLYDFAKTLITRFYRLISDDGTLPDFENKISILHAWGGRSYPGVYYKACRNNDIQPLTFRDVKNSEDPFNAVCCDLLDRTQGRLKSMYDYVFIDEAQDFRPEFYQVCRELTRDDAIVWAYDELQNIYDVKLQNPTETFKNKYGAKGIDLALDAKEFPGINNDIVLHKSYRNPMEILLAAQAVGFGIYASRLVQTIKENEQWEDLGYRVLKGNGDVDDEMSIERPKENSPLSITSENTSDDLLQISSFDSMNEEVNKVSQAIVKDIKTEGLRPEDIVVISIDDKYARTYFESLELSLSRQDINTYNLLGNNYSMGFSKKGAVTLSTVYKAKGNEAGAVYIIGADAFESKSSDIKMRDKIFVAMTRTKGWLKISGVKIEDGTLKNEIKQLQINNYKLNFIQQNVEKIQRDVAAERAKRVALQEAEESIKKAKNLGATNDELGLVDNNDN</sequence>
<dbReference type="GO" id="GO:0043138">
    <property type="term" value="F:3'-5' DNA helicase activity"/>
    <property type="evidence" value="ECO:0007669"/>
    <property type="project" value="TreeGrafter"/>
</dbReference>
<dbReference type="InterPro" id="IPR027417">
    <property type="entry name" value="P-loop_NTPase"/>
</dbReference>
<dbReference type="Pfam" id="PF13538">
    <property type="entry name" value="UvrD_C_2"/>
    <property type="match status" value="1"/>
</dbReference>
<evidence type="ECO:0000313" key="4">
    <source>
        <dbReference type="Proteomes" id="UP000051155"/>
    </source>
</evidence>
<reference evidence="3 4" key="1">
    <citation type="journal article" date="2015" name="Genome Announc.">
        <title>Expanding the biotechnology potential of lactobacilli through comparative genomics of 213 strains and associated genera.</title>
        <authorList>
            <person name="Sun Z."/>
            <person name="Harris H.M."/>
            <person name="McCann A."/>
            <person name="Guo C."/>
            <person name="Argimon S."/>
            <person name="Zhang W."/>
            <person name="Yang X."/>
            <person name="Jeffery I.B."/>
            <person name="Cooney J.C."/>
            <person name="Kagawa T.F."/>
            <person name="Liu W."/>
            <person name="Song Y."/>
            <person name="Salvetti E."/>
            <person name="Wrobel A."/>
            <person name="Rasinkangas P."/>
            <person name="Parkhill J."/>
            <person name="Rea M.C."/>
            <person name="O'Sullivan O."/>
            <person name="Ritari J."/>
            <person name="Douillard F.P."/>
            <person name="Paul Ross R."/>
            <person name="Yang R."/>
            <person name="Briner A.E."/>
            <person name="Felis G.E."/>
            <person name="de Vos W.M."/>
            <person name="Barrangou R."/>
            <person name="Klaenhammer T.R."/>
            <person name="Caufield P.W."/>
            <person name="Cui Y."/>
            <person name="Zhang H."/>
            <person name="O'Toole P.W."/>
        </authorList>
    </citation>
    <scope>NUCLEOTIDE SEQUENCE [LARGE SCALE GENOMIC DNA]</scope>
    <source>
        <strain evidence="3 4">DSM 19971</strain>
    </source>
</reference>
<dbReference type="PANTHER" id="PTHR11070:SF2">
    <property type="entry name" value="ATP-DEPENDENT DNA HELICASE SRS2"/>
    <property type="match status" value="1"/>
</dbReference>
<dbReference type="AlphaFoldDB" id="A0A0R1Q0W7"/>
<comment type="caution">
    <text evidence="3">The sequence shown here is derived from an EMBL/GenBank/DDBJ whole genome shotgun (WGS) entry which is preliminary data.</text>
</comment>
<dbReference type="RefSeq" id="WP_057736319.1">
    <property type="nucleotide sequence ID" value="NZ_AZEG01000005.1"/>
</dbReference>
<evidence type="ECO:0000256" key="1">
    <source>
        <dbReference type="SAM" id="Coils"/>
    </source>
</evidence>
<organism evidence="3 4">
    <name type="scientific">Liquorilactobacillus uvarum DSM 19971</name>
    <dbReference type="NCBI Taxonomy" id="1423812"/>
    <lineage>
        <taxon>Bacteria</taxon>
        <taxon>Bacillati</taxon>
        <taxon>Bacillota</taxon>
        <taxon>Bacilli</taxon>
        <taxon>Lactobacillales</taxon>
        <taxon>Lactobacillaceae</taxon>
        <taxon>Liquorilactobacillus</taxon>
    </lineage>
</organism>
<feature type="domain" description="UvrD-like helicase C-terminal" evidence="2">
    <location>
        <begin position="581"/>
        <end position="629"/>
    </location>
</feature>
<dbReference type="EMBL" id="AZEG01000005">
    <property type="protein sequence ID" value="KRL38359.1"/>
    <property type="molecule type" value="Genomic_DNA"/>
</dbReference>
<dbReference type="GO" id="GO:0005524">
    <property type="term" value="F:ATP binding"/>
    <property type="evidence" value="ECO:0007669"/>
    <property type="project" value="InterPro"/>
</dbReference>
<dbReference type="Proteomes" id="UP000051155">
    <property type="component" value="Unassembled WGS sequence"/>
</dbReference>
<dbReference type="STRING" id="1423812.FD20_GL001980"/>
<dbReference type="GO" id="GO:0000725">
    <property type="term" value="P:recombinational repair"/>
    <property type="evidence" value="ECO:0007669"/>
    <property type="project" value="TreeGrafter"/>
</dbReference>
<name>A0A0R1Q0W7_9LACO</name>
<dbReference type="OrthoDB" id="7066673at2"/>